<evidence type="ECO:0000313" key="3">
    <source>
        <dbReference type="EMBL" id="KAF2102157.1"/>
    </source>
</evidence>
<feature type="domain" description="Domain of unknown function at the cortex 1" evidence="2">
    <location>
        <begin position="11"/>
        <end position="276"/>
    </location>
</feature>
<dbReference type="PANTHER" id="PTHR34826:SF2">
    <property type="entry name" value="UPF0590 PROTEIN C409.17C"/>
    <property type="match status" value="1"/>
</dbReference>
<evidence type="ECO:0000259" key="2">
    <source>
        <dbReference type="Pfam" id="PF08588"/>
    </source>
</evidence>
<keyword evidence="4" id="KW-1185">Reference proteome</keyword>
<comment type="caution">
    <text evidence="3">The sequence shown here is derived from an EMBL/GenBank/DDBJ whole genome shotgun (WGS) entry which is preliminary data.</text>
</comment>
<gene>
    <name evidence="3" type="ORF">NA57DRAFT_19970</name>
</gene>
<dbReference type="PANTHER" id="PTHR34826">
    <property type="entry name" value="UPF0590 PROTEIN C409.17C"/>
    <property type="match status" value="1"/>
</dbReference>
<dbReference type="Proteomes" id="UP000799772">
    <property type="component" value="Unassembled WGS sequence"/>
</dbReference>
<dbReference type="EMBL" id="ML978123">
    <property type="protein sequence ID" value="KAF2102157.1"/>
    <property type="molecule type" value="Genomic_DNA"/>
</dbReference>
<organism evidence="3 4">
    <name type="scientific">Rhizodiscina lignyota</name>
    <dbReference type="NCBI Taxonomy" id="1504668"/>
    <lineage>
        <taxon>Eukaryota</taxon>
        <taxon>Fungi</taxon>
        <taxon>Dikarya</taxon>
        <taxon>Ascomycota</taxon>
        <taxon>Pezizomycotina</taxon>
        <taxon>Dothideomycetes</taxon>
        <taxon>Pleosporomycetidae</taxon>
        <taxon>Aulographales</taxon>
        <taxon>Rhizodiscinaceae</taxon>
        <taxon>Rhizodiscina</taxon>
    </lineage>
</organism>
<accession>A0A9P4ILW8</accession>
<evidence type="ECO:0000256" key="1">
    <source>
        <dbReference type="SAM" id="MobiDB-lite"/>
    </source>
</evidence>
<dbReference type="Pfam" id="PF08588">
    <property type="entry name" value="Duc1"/>
    <property type="match status" value="1"/>
</dbReference>
<dbReference type="OrthoDB" id="2119945at2759"/>
<dbReference type="AlphaFoldDB" id="A0A9P4ILW8"/>
<feature type="non-terminal residue" evidence="3">
    <location>
        <position position="1"/>
    </location>
</feature>
<feature type="compositionally biased region" description="Low complexity" evidence="1">
    <location>
        <begin position="157"/>
        <end position="172"/>
    </location>
</feature>
<evidence type="ECO:0000313" key="4">
    <source>
        <dbReference type="Proteomes" id="UP000799772"/>
    </source>
</evidence>
<feature type="non-terminal residue" evidence="3">
    <location>
        <position position="296"/>
    </location>
</feature>
<name>A0A9P4ILW8_9PEZI</name>
<protein>
    <submittedName>
        <fullName evidence="3">DUF1769-domain-containing protein</fullName>
    </submittedName>
</protein>
<reference evidence="3" key="1">
    <citation type="journal article" date="2020" name="Stud. Mycol.">
        <title>101 Dothideomycetes genomes: a test case for predicting lifestyles and emergence of pathogens.</title>
        <authorList>
            <person name="Haridas S."/>
            <person name="Albert R."/>
            <person name="Binder M."/>
            <person name="Bloem J."/>
            <person name="Labutti K."/>
            <person name="Salamov A."/>
            <person name="Andreopoulos B."/>
            <person name="Baker S."/>
            <person name="Barry K."/>
            <person name="Bills G."/>
            <person name="Bluhm B."/>
            <person name="Cannon C."/>
            <person name="Castanera R."/>
            <person name="Culley D."/>
            <person name="Daum C."/>
            <person name="Ezra D."/>
            <person name="Gonzalez J."/>
            <person name="Henrissat B."/>
            <person name="Kuo A."/>
            <person name="Liang C."/>
            <person name="Lipzen A."/>
            <person name="Lutzoni F."/>
            <person name="Magnuson J."/>
            <person name="Mondo S."/>
            <person name="Nolan M."/>
            <person name="Ohm R."/>
            <person name="Pangilinan J."/>
            <person name="Park H.-J."/>
            <person name="Ramirez L."/>
            <person name="Alfaro M."/>
            <person name="Sun H."/>
            <person name="Tritt A."/>
            <person name="Yoshinaga Y."/>
            <person name="Zwiers L.-H."/>
            <person name="Turgeon B."/>
            <person name="Goodwin S."/>
            <person name="Spatafora J."/>
            <person name="Crous P."/>
            <person name="Grigoriev I."/>
        </authorList>
    </citation>
    <scope>NUCLEOTIDE SEQUENCE</scope>
    <source>
        <strain evidence="3">CBS 133067</strain>
    </source>
</reference>
<dbReference type="InterPro" id="IPR013897">
    <property type="entry name" value="Duc1"/>
</dbReference>
<feature type="region of interest" description="Disordered" evidence="1">
    <location>
        <begin position="157"/>
        <end position="196"/>
    </location>
</feature>
<proteinExistence type="predicted"/>
<sequence length="296" mass="33814">IDPRDTAKYLLRVTAGPSYDTSTHGLVHVNGDAFTVENQSMTTSVHVRIRDYHGLPKTSPSTNSYFSHPSHIYDRYSISFSFTPKKDIPGEVVIMGFDFDRPIRDRLPPLFRPALRFVTSVIDPGIYCDAYADKPYIYGAALSSFYVLRIGDKLDPSSSSESQPISSQPQKSRIVQEGSDGNGAQVRKQKSMPDNSEKRRKFFLKKHNIEDFTFEAGREYEADFFNPYLDFANFAVRLPGFSISVARYIDEKTHTLRYVLKNKKTGEVYFCVLFTLLFGQELQNALREERERLGEP</sequence>